<feature type="region of interest" description="Disordered" evidence="7">
    <location>
        <begin position="230"/>
        <end position="250"/>
    </location>
</feature>
<dbReference type="Gramene" id="TraesPARA_EIv1.0_0184420.1">
    <property type="protein sequence ID" value="TraesPARA_EIv1.0_0184420.1.CDS"/>
    <property type="gene ID" value="TraesPARA_EIv1.0_0184420"/>
</dbReference>
<dbReference type="Gramene" id="TraesCS1B03G0848500.1">
    <property type="protein sequence ID" value="TraesCS1B03G0848500.1.CDS"/>
    <property type="gene ID" value="TraesCS1B03G0848500"/>
</dbReference>
<feature type="region of interest" description="Disordered" evidence="7">
    <location>
        <begin position="47"/>
        <end position="68"/>
    </location>
</feature>
<dbReference type="Pfam" id="PF03106">
    <property type="entry name" value="WRKY"/>
    <property type="match status" value="2"/>
</dbReference>
<sequence>MAMTPPSSFPPASPSSYFNMSSGFLDSPVLLTPSLFASPTTGAFPSHQFNWMGTPENDGLQGSASQDEQRQYSGFTFQTTAPLPAATATASSFLQSSMPMAQLVGDSYEQQQQQPWSYQDTGMNGATRPAEFTTQFEPPTTSTIMATTAPDVLGNGAYSVPVSSGTAGYRVQSRRPSSDDGYNWRKYGQKQMKGSENPRSYYKCSFAGCPTKKKVEQAPDGQVTEIVYKGTHNHPKPQNPRRGSGSAVSSSYALQCHGANDASSDALSCTPENSSASYGDDETNGVSSRLAGAVGGGEDQFDDEEADCKRWRSDGEATVMAVGNRTVREPRVVVQTMSDIDILDDGYRWRKYGQKVVKGNPNPRSYYKCTTPNCPVRKHVERASQDLRAVVTTYEGKHNHDVPAARGSAAAAARYRAATLQPAASYLQGAGGYSSLRPDGFGGLDDGGAPAGMSGFALSGFGNPSYSYASMQDQQQQPQQQQSEAMYYDASRTKDEPRDDMFFGHSVMF</sequence>
<dbReference type="Gramene" id="TraesCAD_scaffold_043765_01G000100.1">
    <property type="protein sequence ID" value="TraesCAD_scaffold_043765_01G000100.1"/>
    <property type="gene ID" value="TraesCAD_scaffold_043765_01G000100"/>
</dbReference>
<keyword evidence="4" id="KW-0238">DNA-binding</keyword>
<organism evidence="9">
    <name type="scientific">Triticum aestivum</name>
    <name type="common">Wheat</name>
    <dbReference type="NCBI Taxonomy" id="4565"/>
    <lineage>
        <taxon>Eukaryota</taxon>
        <taxon>Viridiplantae</taxon>
        <taxon>Streptophyta</taxon>
        <taxon>Embryophyta</taxon>
        <taxon>Tracheophyta</taxon>
        <taxon>Spermatophyta</taxon>
        <taxon>Magnoliopsida</taxon>
        <taxon>Liliopsida</taxon>
        <taxon>Poales</taxon>
        <taxon>Poaceae</taxon>
        <taxon>BOP clade</taxon>
        <taxon>Pooideae</taxon>
        <taxon>Triticodae</taxon>
        <taxon>Triticeae</taxon>
        <taxon>Triticinae</taxon>
        <taxon>Triticum</taxon>
    </lineage>
</organism>
<dbReference type="Gramene" id="TraesSYM1B03G00343670.1">
    <property type="protein sequence ID" value="TraesSYM1B03G00343670.1"/>
    <property type="gene ID" value="TraesSYM1B03G00343670"/>
</dbReference>
<dbReference type="Gramene" id="TraesLDM1B03G00336730.1">
    <property type="protein sequence ID" value="TraesLDM1B03G00336730.1"/>
    <property type="gene ID" value="TraesLDM1B03G00336730"/>
</dbReference>
<dbReference type="PANTHER" id="PTHR31221">
    <property type="entry name" value="WRKY TRANSCRIPTION FACTOR PROTEIN 1-RELATED"/>
    <property type="match status" value="1"/>
</dbReference>
<dbReference type="GO" id="GO:0009737">
    <property type="term" value="P:response to abscisic acid"/>
    <property type="evidence" value="ECO:0007669"/>
    <property type="project" value="UniProtKB-ARBA"/>
</dbReference>
<evidence type="ECO:0000256" key="1">
    <source>
        <dbReference type="ARBA" id="ARBA00004123"/>
    </source>
</evidence>
<dbReference type="GeneID" id="123136873"/>
<dbReference type="InterPro" id="IPR044810">
    <property type="entry name" value="WRKY_plant"/>
</dbReference>
<dbReference type="InterPro" id="IPR003657">
    <property type="entry name" value="WRKY_dom"/>
</dbReference>
<dbReference type="FunFam" id="2.20.25.80:FF:000001">
    <property type="entry name" value="WRKY transcription factor 33"/>
    <property type="match status" value="1"/>
</dbReference>
<dbReference type="SMART" id="SM00774">
    <property type="entry name" value="WRKY"/>
    <property type="match status" value="2"/>
</dbReference>
<dbReference type="Gramene" id="TraesSTA1B03G00335160.1">
    <property type="protein sequence ID" value="TraesSTA1B03G00335160.1"/>
    <property type="gene ID" value="TraesSTA1B03G00335160"/>
</dbReference>
<evidence type="ECO:0000256" key="6">
    <source>
        <dbReference type="ARBA" id="ARBA00023242"/>
    </source>
</evidence>
<dbReference type="Gramene" id="TraesROB_scaffold_043439_01G000100.1">
    <property type="protein sequence ID" value="TraesROB_scaffold_043439_01G000100.1"/>
    <property type="gene ID" value="TraesROB_scaffold_043439_01G000100"/>
</dbReference>
<keyword evidence="3" id="KW-0805">Transcription regulation</keyword>
<dbReference type="OMA" id="YNGGEMQ"/>
<proteinExistence type="predicted"/>
<evidence type="ECO:0000313" key="10">
    <source>
        <dbReference type="Proteomes" id="UP000019116"/>
    </source>
</evidence>
<feature type="domain" description="WRKY" evidence="8">
    <location>
        <begin position="338"/>
        <end position="403"/>
    </location>
</feature>
<feature type="region of interest" description="Disordered" evidence="7">
    <location>
        <begin position="168"/>
        <end position="197"/>
    </location>
</feature>
<dbReference type="AlphaFoldDB" id="A0A3B5Z0D5"/>
<dbReference type="InterPro" id="IPR036576">
    <property type="entry name" value="WRKY_dom_sf"/>
</dbReference>
<keyword evidence="5" id="KW-0804">Transcription</keyword>
<dbReference type="GO" id="GO:0003700">
    <property type="term" value="F:DNA-binding transcription factor activity"/>
    <property type="evidence" value="ECO:0000318"/>
    <property type="project" value="GO_Central"/>
</dbReference>
<feature type="region of interest" description="Disordered" evidence="7">
    <location>
        <begin position="467"/>
        <end position="499"/>
    </location>
</feature>
<dbReference type="GO" id="GO:0005634">
    <property type="term" value="C:nucleus"/>
    <property type="evidence" value="ECO:0000318"/>
    <property type="project" value="GO_Central"/>
</dbReference>
<reference evidence="9" key="1">
    <citation type="submission" date="2018-08" db="EMBL/GenBank/DDBJ databases">
        <authorList>
            <person name="Rossello M."/>
        </authorList>
    </citation>
    <scope>NUCLEOTIDE SEQUENCE [LARGE SCALE GENOMIC DNA]</scope>
    <source>
        <strain evidence="9">cv. Chinese Spring</strain>
    </source>
</reference>
<evidence type="ECO:0000313" key="9">
    <source>
        <dbReference type="EnsemblPlants" id="TraesCS1B02G308200.1"/>
    </source>
</evidence>
<dbReference type="PROSITE" id="PS50811">
    <property type="entry name" value="WRKY"/>
    <property type="match status" value="2"/>
</dbReference>
<evidence type="ECO:0000256" key="2">
    <source>
        <dbReference type="ARBA" id="ARBA00022737"/>
    </source>
</evidence>
<dbReference type="STRING" id="4565.A0A3B5Z0D5"/>
<dbReference type="EnsemblPlants" id="TraesCS1B02G308200.1">
    <property type="protein sequence ID" value="TraesCS1B02G308200.1"/>
    <property type="gene ID" value="TraesCS1B02G308200"/>
</dbReference>
<evidence type="ECO:0000259" key="8">
    <source>
        <dbReference type="PROSITE" id="PS50811"/>
    </source>
</evidence>
<dbReference type="OrthoDB" id="5065855at2759"/>
<feature type="region of interest" description="Disordered" evidence="7">
    <location>
        <begin position="262"/>
        <end position="305"/>
    </location>
</feature>
<dbReference type="PANTHER" id="PTHR31221:SF174">
    <property type="entry name" value="WRKY DOMAIN-CONTAINING PROTEIN"/>
    <property type="match status" value="1"/>
</dbReference>
<feature type="compositionally biased region" description="Low complexity" evidence="7">
    <location>
        <begin position="472"/>
        <end position="482"/>
    </location>
</feature>
<dbReference type="Gramene" id="TraesCS1B02G308200.1">
    <property type="protein sequence ID" value="TraesCS1B02G308200.1"/>
    <property type="gene ID" value="TraesCS1B02G308200"/>
</dbReference>
<feature type="domain" description="WRKY" evidence="8">
    <location>
        <begin position="173"/>
        <end position="237"/>
    </location>
</feature>
<accession>A0A3B5Z0D5</accession>
<evidence type="ECO:0000256" key="4">
    <source>
        <dbReference type="ARBA" id="ARBA00023125"/>
    </source>
</evidence>
<dbReference type="RefSeq" id="XP_044412314.1">
    <property type="nucleotide sequence ID" value="XM_044556379.1"/>
</dbReference>
<dbReference type="GO" id="GO:0000976">
    <property type="term" value="F:transcription cis-regulatory region binding"/>
    <property type="evidence" value="ECO:0000318"/>
    <property type="project" value="GO_Central"/>
</dbReference>
<dbReference type="Gramene" id="TraesWEE_scaffold_048927_01G000100.1">
    <property type="protein sequence ID" value="TraesWEE_scaffold_048927_01G000100.1"/>
    <property type="gene ID" value="TraesWEE_scaffold_048927_01G000100"/>
</dbReference>
<dbReference type="Gramene" id="TraesNOR1B03G00340400.1">
    <property type="protein sequence ID" value="TraesNOR1B03G00340400.1"/>
    <property type="gene ID" value="TraesNOR1B03G00340400"/>
</dbReference>
<name>A0A3B5Z0D5_WHEAT</name>
<dbReference type="Gramene" id="TraesLAC1B03G00339030.1">
    <property type="protein sequence ID" value="TraesLAC1B03G00339030.1"/>
    <property type="gene ID" value="TraesLAC1B03G00339030"/>
</dbReference>
<dbReference type="SUPFAM" id="SSF118290">
    <property type="entry name" value="WRKY DNA-binding domain"/>
    <property type="match status" value="2"/>
</dbReference>
<dbReference type="FunFam" id="2.20.25.80:FF:000006">
    <property type="entry name" value="WRKY transcription factor"/>
    <property type="match status" value="1"/>
</dbReference>
<reference evidence="9" key="2">
    <citation type="submission" date="2018-10" db="UniProtKB">
        <authorList>
            <consortium name="EnsemblPlants"/>
        </authorList>
    </citation>
    <scope>IDENTIFICATION</scope>
</reference>
<keyword evidence="2" id="KW-0677">Repeat</keyword>
<dbReference type="Gene3D" id="2.20.25.80">
    <property type="entry name" value="WRKY domain"/>
    <property type="match status" value="2"/>
</dbReference>
<dbReference type="Gramene" id="TraesKAR1B01G0348970.1">
    <property type="protein sequence ID" value="cds.TraesKAR1B01G0348970.1"/>
    <property type="gene ID" value="TraesKAR1B01G0348970"/>
</dbReference>
<evidence type="ECO:0000256" key="7">
    <source>
        <dbReference type="SAM" id="MobiDB-lite"/>
    </source>
</evidence>
<evidence type="ECO:0000256" key="3">
    <source>
        <dbReference type="ARBA" id="ARBA00023015"/>
    </source>
</evidence>
<feature type="compositionally biased region" description="Polar residues" evidence="7">
    <location>
        <begin position="262"/>
        <end position="277"/>
    </location>
</feature>
<comment type="subcellular location">
    <subcellularLocation>
        <location evidence="1">Nucleus</location>
    </subcellularLocation>
</comment>
<dbReference type="Proteomes" id="UP000019116">
    <property type="component" value="Chromosome 1B"/>
</dbReference>
<evidence type="ECO:0000256" key="5">
    <source>
        <dbReference type="ARBA" id="ARBA00023163"/>
    </source>
</evidence>
<protein>
    <recommendedName>
        <fullName evidence="8">WRKY domain-containing protein</fullName>
    </recommendedName>
</protein>
<dbReference type="Gramene" id="TraesCLE_scaffold_038129_01G000100.1">
    <property type="protein sequence ID" value="TraesCLE_scaffold_038129_01G000100.1"/>
    <property type="gene ID" value="TraesCLE_scaffold_038129_01G000100"/>
</dbReference>
<keyword evidence="6" id="KW-0539">Nucleus</keyword>
<gene>
    <name evidence="9" type="primary">LOC123136873</name>
</gene>
<dbReference type="GO" id="GO:0006355">
    <property type="term" value="P:regulation of DNA-templated transcription"/>
    <property type="evidence" value="ECO:0000318"/>
    <property type="project" value="GO_Central"/>
</dbReference>
<keyword evidence="10" id="KW-1185">Reference proteome</keyword>
<dbReference type="SMR" id="A0A3B5Z0D5"/>